<comment type="caution">
    <text evidence="2">The sequence shown here is derived from an EMBL/GenBank/DDBJ whole genome shotgun (WGS) entry which is preliminary data.</text>
</comment>
<evidence type="ECO:0008006" key="4">
    <source>
        <dbReference type="Google" id="ProtNLM"/>
    </source>
</evidence>
<feature type="chain" id="PRO_5021931136" description="ABC transporter substrate-binding protein" evidence="1">
    <location>
        <begin position="34"/>
        <end position="197"/>
    </location>
</feature>
<feature type="signal peptide" evidence="1">
    <location>
        <begin position="1"/>
        <end position="33"/>
    </location>
</feature>
<dbReference type="AlphaFoldDB" id="A0A545AFQ6"/>
<keyword evidence="3" id="KW-1185">Reference proteome</keyword>
<organism evidence="2 3">
    <name type="scientific">Cryptosporangium phraense</name>
    <dbReference type="NCBI Taxonomy" id="2593070"/>
    <lineage>
        <taxon>Bacteria</taxon>
        <taxon>Bacillati</taxon>
        <taxon>Actinomycetota</taxon>
        <taxon>Actinomycetes</taxon>
        <taxon>Cryptosporangiales</taxon>
        <taxon>Cryptosporangiaceae</taxon>
        <taxon>Cryptosporangium</taxon>
    </lineage>
</organism>
<evidence type="ECO:0000313" key="2">
    <source>
        <dbReference type="EMBL" id="TQS40168.1"/>
    </source>
</evidence>
<dbReference type="EMBL" id="VIRS01000046">
    <property type="protein sequence ID" value="TQS40168.1"/>
    <property type="molecule type" value="Genomic_DNA"/>
</dbReference>
<proteinExistence type="predicted"/>
<name>A0A545AFQ6_9ACTN</name>
<reference evidence="2 3" key="1">
    <citation type="submission" date="2019-07" db="EMBL/GenBank/DDBJ databases">
        <title>Cryptosporangium phraense sp. nov., isolated from plant litter.</title>
        <authorList>
            <person name="Suriyachadkun C."/>
        </authorList>
    </citation>
    <scope>NUCLEOTIDE SEQUENCE [LARGE SCALE GENOMIC DNA]</scope>
    <source>
        <strain evidence="2 3">A-T 5661</strain>
    </source>
</reference>
<evidence type="ECO:0000313" key="3">
    <source>
        <dbReference type="Proteomes" id="UP000317982"/>
    </source>
</evidence>
<gene>
    <name evidence="2" type="ORF">FL583_36195</name>
</gene>
<protein>
    <recommendedName>
        <fullName evidence="4">ABC transporter substrate-binding protein</fullName>
    </recommendedName>
</protein>
<accession>A0A545AFQ6</accession>
<keyword evidence="1" id="KW-0732">Signal</keyword>
<dbReference type="InParanoid" id="A0A545AFQ6"/>
<evidence type="ECO:0000256" key="1">
    <source>
        <dbReference type="SAM" id="SignalP"/>
    </source>
</evidence>
<dbReference type="Proteomes" id="UP000317982">
    <property type="component" value="Unassembled WGS sequence"/>
</dbReference>
<sequence length="197" mass="19067">MQLARSKATAAALAAVLAVLMGGIALIGSPANAAPAAAEGTLTSTVAGAFTDAQGGQGTFAGTFTPNKFVESDGHAVAQGTLAGTLTDSTGAVVGTVSEPASFVVQSATSDGTQATTQAALASCSILDLVLGPLDLNLLGLTVHLNQVVLHIVAESGAGNLLGNLLCAVAGLLDGGPLAQLVATLNQILGLLGLLGL</sequence>
<dbReference type="RefSeq" id="WP_142709418.1">
    <property type="nucleotide sequence ID" value="NZ_VIRS01000046.1"/>
</dbReference>